<feature type="region of interest" description="Disordered" evidence="8">
    <location>
        <begin position="737"/>
        <end position="772"/>
    </location>
</feature>
<accession>A0A8H6TKA3</accession>
<feature type="compositionally biased region" description="Low complexity" evidence="8">
    <location>
        <begin position="549"/>
        <end position="560"/>
    </location>
</feature>
<sequence>MGGDHKCPVCQATFTRPQHVARHMRSHTGDRPYKCVHCGDQFARSDLLSRHVNKCHAGASKPNATAGGRRKGTTAASRATTSKQACDQCVQSSLPCDGSNPCGKCISRKTRCTFVKFHRQTAPVGPGHATSLSASLPTPSSLANYGLHGPGSGAPPPFLYAQSAASGAGFAYSSPAPLNASPTATNAPPYPVPPGSREGIPFAHQPHGHGHFAPDYRDGYDYDRYDYDNGLDASSEHSGSVSTGSRPASSAGLSDYAGYHHNLQGSHSRQASLDMHSHHSALDMQHHPHSRPPAHDPHSRPPEFSSAFGLMSLDDPNVLAGLANDGVPFFSTNSPVAAHAQPHDKRLPPPIPLQLPLLPAPPPLQFHPQSQSQAGGTREAETRELREFWKAYMRTPLTGPSPGTAAPNNDPLAHGLSLGLGLGMQTPSASANNAAVAAAAAAGGMLAVPNSGTAYAGGGPTPRRHRVSSLPSVRTPEGEIDARMVFPALPPTHTHHQHPPIPPPPPVSVARTMHNADDLRSYEAAVLARKAPELVLRKPAKRDRGSPPTTNNNKNNATGQPPAPPPAQSQSPPQPHSQFDFNAMSRESSSLAGAFGGKSFGYGGGALPPPPRTGSASSTSNPASPLPHTPSSSDDGDRDRDHDREHEHEVESSVGSAHDDSDHDSGASSIGRPSFKRLPSQTLEPVYAKRRKEYVPRHGPGGLTLGLDTPTQDGAGGGGAASEGLLGHAAAGAYGYAAAHERHENGKPPSSRQRGRRLSAPASPTALGFVIN</sequence>
<dbReference type="Gene3D" id="3.30.160.60">
    <property type="entry name" value="Classic Zinc Finger"/>
    <property type="match status" value="2"/>
</dbReference>
<feature type="region of interest" description="Disordered" evidence="8">
    <location>
        <begin position="231"/>
        <end position="309"/>
    </location>
</feature>
<protein>
    <submittedName>
        <fullName evidence="11">Zinc finger/binuclear cluster transcriptional regulator</fullName>
    </submittedName>
</protein>
<dbReference type="GO" id="GO:0008270">
    <property type="term" value="F:zinc ion binding"/>
    <property type="evidence" value="ECO:0007669"/>
    <property type="project" value="UniProtKB-KW"/>
</dbReference>
<dbReference type="SUPFAM" id="SSF57667">
    <property type="entry name" value="beta-beta-alpha zinc fingers"/>
    <property type="match status" value="1"/>
</dbReference>
<dbReference type="GO" id="GO:0000981">
    <property type="term" value="F:DNA-binding transcription factor activity, RNA polymerase II-specific"/>
    <property type="evidence" value="ECO:0007669"/>
    <property type="project" value="InterPro"/>
</dbReference>
<dbReference type="InterPro" id="IPR036236">
    <property type="entry name" value="Znf_C2H2_sf"/>
</dbReference>
<organism evidence="11 12">
    <name type="scientific">Mycena chlorophos</name>
    <name type="common">Agaric fungus</name>
    <name type="synonym">Agaricus chlorophos</name>
    <dbReference type="NCBI Taxonomy" id="658473"/>
    <lineage>
        <taxon>Eukaryota</taxon>
        <taxon>Fungi</taxon>
        <taxon>Dikarya</taxon>
        <taxon>Basidiomycota</taxon>
        <taxon>Agaricomycotina</taxon>
        <taxon>Agaricomycetes</taxon>
        <taxon>Agaricomycetidae</taxon>
        <taxon>Agaricales</taxon>
        <taxon>Marasmiineae</taxon>
        <taxon>Mycenaceae</taxon>
        <taxon>Mycena</taxon>
    </lineage>
</organism>
<keyword evidence="2 7" id="KW-0863">Zinc-finger</keyword>
<evidence type="ECO:0000259" key="9">
    <source>
        <dbReference type="PROSITE" id="PS50048"/>
    </source>
</evidence>
<feature type="domain" description="C2H2-type" evidence="10">
    <location>
        <begin position="5"/>
        <end position="32"/>
    </location>
</feature>
<evidence type="ECO:0000256" key="6">
    <source>
        <dbReference type="ARBA" id="ARBA00023242"/>
    </source>
</evidence>
<dbReference type="SUPFAM" id="SSF57701">
    <property type="entry name" value="Zn2/Cys6 DNA-binding domain"/>
    <property type="match status" value="1"/>
</dbReference>
<feature type="domain" description="C2H2-type" evidence="10">
    <location>
        <begin position="33"/>
        <end position="61"/>
    </location>
</feature>
<feature type="compositionally biased region" description="Pro residues" evidence="8">
    <location>
        <begin position="561"/>
        <end position="575"/>
    </location>
</feature>
<feature type="region of interest" description="Disordered" evidence="8">
    <location>
        <begin position="455"/>
        <end position="474"/>
    </location>
</feature>
<name>A0A8H6TKA3_MYCCL</name>
<keyword evidence="12" id="KW-1185">Reference proteome</keyword>
<feature type="compositionally biased region" description="Polar residues" evidence="8">
    <location>
        <begin position="614"/>
        <end position="623"/>
    </location>
</feature>
<evidence type="ECO:0000256" key="8">
    <source>
        <dbReference type="SAM" id="MobiDB-lite"/>
    </source>
</evidence>
<comment type="caution">
    <text evidence="11">The sequence shown here is derived from an EMBL/GenBank/DDBJ whole genome shotgun (WGS) entry which is preliminary data.</text>
</comment>
<feature type="region of interest" description="Disordered" evidence="8">
    <location>
        <begin position="533"/>
        <end position="724"/>
    </location>
</feature>
<feature type="compositionally biased region" description="Low complexity" evidence="8">
    <location>
        <begin position="236"/>
        <end position="245"/>
    </location>
</feature>
<feature type="compositionally biased region" description="Polar residues" evidence="8">
    <location>
        <begin position="576"/>
        <end position="591"/>
    </location>
</feature>
<dbReference type="SMART" id="SM00355">
    <property type="entry name" value="ZnF_C2H2"/>
    <property type="match status" value="2"/>
</dbReference>
<dbReference type="OrthoDB" id="6365676at2759"/>
<feature type="compositionally biased region" description="Gly residues" evidence="8">
    <location>
        <begin position="594"/>
        <end position="606"/>
    </location>
</feature>
<feature type="region of interest" description="Disordered" evidence="8">
    <location>
        <begin position="489"/>
        <end position="511"/>
    </location>
</feature>
<feature type="region of interest" description="Disordered" evidence="8">
    <location>
        <begin position="182"/>
        <end position="215"/>
    </location>
</feature>
<keyword evidence="1" id="KW-0479">Metal-binding</keyword>
<dbReference type="PANTHER" id="PTHR47660">
    <property type="entry name" value="TRANSCRIPTION FACTOR WITH C2H2 AND ZN(2)-CYS(6) DNA BINDING DOMAIN (EUROFUNG)-RELATED-RELATED"/>
    <property type="match status" value="1"/>
</dbReference>
<dbReference type="PROSITE" id="PS50048">
    <property type="entry name" value="ZN2_CY6_FUNGAL_2"/>
    <property type="match status" value="1"/>
</dbReference>
<feature type="domain" description="Zn(2)-C6 fungal-type" evidence="9">
    <location>
        <begin position="85"/>
        <end position="114"/>
    </location>
</feature>
<evidence type="ECO:0000256" key="7">
    <source>
        <dbReference type="PROSITE-ProRule" id="PRU00042"/>
    </source>
</evidence>
<evidence type="ECO:0000256" key="2">
    <source>
        <dbReference type="ARBA" id="ARBA00022771"/>
    </source>
</evidence>
<dbReference type="InterPro" id="IPR001138">
    <property type="entry name" value="Zn2Cys6_DnaBD"/>
</dbReference>
<dbReference type="PROSITE" id="PS50157">
    <property type="entry name" value="ZINC_FINGER_C2H2_2"/>
    <property type="match status" value="2"/>
</dbReference>
<evidence type="ECO:0000313" key="12">
    <source>
        <dbReference type="Proteomes" id="UP000613580"/>
    </source>
</evidence>
<dbReference type="InterPro" id="IPR013087">
    <property type="entry name" value="Znf_C2H2_type"/>
</dbReference>
<dbReference type="PANTHER" id="PTHR47660:SF2">
    <property type="entry name" value="TRANSCRIPTION FACTOR WITH C2H2 AND ZN(2)-CYS(6) DNA BINDING DOMAIN (EUROFUNG)"/>
    <property type="match status" value="1"/>
</dbReference>
<dbReference type="CDD" id="cd00067">
    <property type="entry name" value="GAL4"/>
    <property type="match status" value="1"/>
</dbReference>
<evidence type="ECO:0000259" key="10">
    <source>
        <dbReference type="PROSITE" id="PS50157"/>
    </source>
</evidence>
<dbReference type="Gene3D" id="4.10.240.10">
    <property type="entry name" value="Zn(2)-C6 fungal-type DNA-binding domain"/>
    <property type="match status" value="1"/>
</dbReference>
<gene>
    <name evidence="11" type="ORF">HMN09_00134700</name>
</gene>
<feature type="compositionally biased region" description="Basic and acidic residues" evidence="8">
    <location>
        <begin position="275"/>
        <end position="286"/>
    </location>
</feature>
<keyword evidence="4" id="KW-0805">Transcription regulation</keyword>
<dbReference type="AlphaFoldDB" id="A0A8H6TKA3"/>
<reference evidence="11" key="1">
    <citation type="submission" date="2020-05" db="EMBL/GenBank/DDBJ databases">
        <title>Mycena genomes resolve the evolution of fungal bioluminescence.</title>
        <authorList>
            <person name="Tsai I.J."/>
        </authorList>
    </citation>
    <scope>NUCLEOTIDE SEQUENCE</scope>
    <source>
        <strain evidence="11">110903Hualien_Pintung</strain>
    </source>
</reference>
<dbReference type="InterPro" id="IPR036864">
    <property type="entry name" value="Zn2-C6_fun-type_DNA-bd_sf"/>
</dbReference>
<evidence type="ECO:0000256" key="4">
    <source>
        <dbReference type="ARBA" id="ARBA00023015"/>
    </source>
</evidence>
<dbReference type="Proteomes" id="UP000613580">
    <property type="component" value="Unassembled WGS sequence"/>
</dbReference>
<feature type="compositionally biased region" description="Basic and acidic residues" evidence="8">
    <location>
        <begin position="635"/>
        <end position="665"/>
    </location>
</feature>
<keyword evidence="6" id="KW-0539">Nucleus</keyword>
<dbReference type="PROSITE" id="PS00028">
    <property type="entry name" value="ZINC_FINGER_C2H2_1"/>
    <property type="match status" value="2"/>
</dbReference>
<keyword evidence="3" id="KW-0862">Zinc</keyword>
<evidence type="ECO:0000256" key="3">
    <source>
        <dbReference type="ARBA" id="ARBA00022833"/>
    </source>
</evidence>
<evidence type="ECO:0000256" key="1">
    <source>
        <dbReference type="ARBA" id="ARBA00022723"/>
    </source>
</evidence>
<proteinExistence type="predicted"/>
<dbReference type="FunFam" id="3.30.160.60:FF:002343">
    <property type="entry name" value="Zinc finger protein 33A"/>
    <property type="match status" value="1"/>
</dbReference>
<evidence type="ECO:0000256" key="5">
    <source>
        <dbReference type="ARBA" id="ARBA00023163"/>
    </source>
</evidence>
<evidence type="ECO:0000313" key="11">
    <source>
        <dbReference type="EMBL" id="KAF7320510.1"/>
    </source>
</evidence>
<keyword evidence="5" id="KW-0804">Transcription</keyword>
<dbReference type="EMBL" id="JACAZE010000002">
    <property type="protein sequence ID" value="KAF7320510.1"/>
    <property type="molecule type" value="Genomic_DNA"/>
</dbReference>